<protein>
    <submittedName>
        <fullName evidence="2">Uncharacterized protein</fullName>
    </submittedName>
</protein>
<name>A0AAV7MNS5_PLEWA</name>
<evidence type="ECO:0000313" key="3">
    <source>
        <dbReference type="Proteomes" id="UP001066276"/>
    </source>
</evidence>
<dbReference type="Proteomes" id="UP001066276">
    <property type="component" value="Chromosome 9"/>
</dbReference>
<keyword evidence="3" id="KW-1185">Reference proteome</keyword>
<sequence length="92" mass="9303">MGESAGVKTAGRTRLGGSSGATRDRVGAAAQAEKTGGRGRPWVLRRAGGLAVGVVVALGGRCSGRVKASRGPRPNPGAHRAELSPCGARDRW</sequence>
<dbReference type="EMBL" id="JANPWB010000013">
    <property type="protein sequence ID" value="KAJ1105007.1"/>
    <property type="molecule type" value="Genomic_DNA"/>
</dbReference>
<feature type="region of interest" description="Disordered" evidence="1">
    <location>
        <begin position="1"/>
        <end position="40"/>
    </location>
</feature>
<proteinExistence type="predicted"/>
<organism evidence="2 3">
    <name type="scientific">Pleurodeles waltl</name>
    <name type="common">Iberian ribbed newt</name>
    <dbReference type="NCBI Taxonomy" id="8319"/>
    <lineage>
        <taxon>Eukaryota</taxon>
        <taxon>Metazoa</taxon>
        <taxon>Chordata</taxon>
        <taxon>Craniata</taxon>
        <taxon>Vertebrata</taxon>
        <taxon>Euteleostomi</taxon>
        <taxon>Amphibia</taxon>
        <taxon>Batrachia</taxon>
        <taxon>Caudata</taxon>
        <taxon>Salamandroidea</taxon>
        <taxon>Salamandridae</taxon>
        <taxon>Pleurodelinae</taxon>
        <taxon>Pleurodeles</taxon>
    </lineage>
</organism>
<comment type="caution">
    <text evidence="2">The sequence shown here is derived from an EMBL/GenBank/DDBJ whole genome shotgun (WGS) entry which is preliminary data.</text>
</comment>
<feature type="region of interest" description="Disordered" evidence="1">
    <location>
        <begin position="65"/>
        <end position="92"/>
    </location>
</feature>
<evidence type="ECO:0000256" key="1">
    <source>
        <dbReference type="SAM" id="MobiDB-lite"/>
    </source>
</evidence>
<gene>
    <name evidence="2" type="ORF">NDU88_002415</name>
</gene>
<dbReference type="AlphaFoldDB" id="A0AAV7MNS5"/>
<reference evidence="2" key="1">
    <citation type="journal article" date="2022" name="bioRxiv">
        <title>Sequencing and chromosome-scale assembly of the giantPleurodeles waltlgenome.</title>
        <authorList>
            <person name="Brown T."/>
            <person name="Elewa A."/>
            <person name="Iarovenko S."/>
            <person name="Subramanian E."/>
            <person name="Araus A.J."/>
            <person name="Petzold A."/>
            <person name="Susuki M."/>
            <person name="Suzuki K.-i.T."/>
            <person name="Hayashi T."/>
            <person name="Toyoda A."/>
            <person name="Oliveira C."/>
            <person name="Osipova E."/>
            <person name="Leigh N.D."/>
            <person name="Simon A."/>
            <person name="Yun M.H."/>
        </authorList>
    </citation>
    <scope>NUCLEOTIDE SEQUENCE</scope>
    <source>
        <strain evidence="2">20211129_DDA</strain>
        <tissue evidence="2">Liver</tissue>
    </source>
</reference>
<accession>A0AAV7MNS5</accession>
<evidence type="ECO:0000313" key="2">
    <source>
        <dbReference type="EMBL" id="KAJ1105007.1"/>
    </source>
</evidence>